<dbReference type="Pfam" id="PF00079">
    <property type="entry name" value="Serpin"/>
    <property type="match status" value="3"/>
</dbReference>
<dbReference type="GO" id="GO:0005615">
    <property type="term" value="C:extracellular space"/>
    <property type="evidence" value="ECO:0007669"/>
    <property type="project" value="InterPro"/>
</dbReference>
<gene>
    <name evidence="8" type="primary">Serpinb1a</name>
    <name evidence="8" type="ORF">GTO96_0018208</name>
</gene>
<name>A0A8X7WY91_POLSE</name>
<dbReference type="GO" id="GO:0005737">
    <property type="term" value="C:cytoplasm"/>
    <property type="evidence" value="ECO:0007669"/>
    <property type="project" value="UniProtKB-SubCell"/>
</dbReference>
<keyword evidence="4" id="KW-0646">Protease inhibitor</keyword>
<feature type="domain" description="Serpin" evidence="7">
    <location>
        <begin position="13"/>
        <end position="501"/>
    </location>
</feature>
<feature type="non-terminal residue" evidence="8">
    <location>
        <position position="571"/>
    </location>
</feature>
<dbReference type="SUPFAM" id="SSF56574">
    <property type="entry name" value="Serpins"/>
    <property type="match status" value="2"/>
</dbReference>
<dbReference type="InterPro" id="IPR036186">
    <property type="entry name" value="Serpin_sf"/>
</dbReference>
<dbReference type="Gene3D" id="2.30.39.10">
    <property type="entry name" value="Alpha-1-antitrypsin, domain 1"/>
    <property type="match status" value="2"/>
</dbReference>
<dbReference type="EMBL" id="JAATIS010007298">
    <property type="protein sequence ID" value="KAG2458025.1"/>
    <property type="molecule type" value="Genomic_DNA"/>
</dbReference>
<keyword evidence="5" id="KW-0722">Serine protease inhibitor</keyword>
<evidence type="ECO:0000313" key="8">
    <source>
        <dbReference type="EMBL" id="KAG2458025.1"/>
    </source>
</evidence>
<dbReference type="GO" id="GO:0004867">
    <property type="term" value="F:serine-type endopeptidase inhibitor activity"/>
    <property type="evidence" value="ECO:0007669"/>
    <property type="project" value="UniProtKB-KW"/>
</dbReference>
<dbReference type="FunFam" id="2.30.39.10:FF:000001">
    <property type="entry name" value="Serpin family B member 2"/>
    <property type="match status" value="1"/>
</dbReference>
<dbReference type="InterPro" id="IPR042178">
    <property type="entry name" value="Serpin_sf_1"/>
</dbReference>
<evidence type="ECO:0000256" key="2">
    <source>
        <dbReference type="ARBA" id="ARBA00006426"/>
    </source>
</evidence>
<evidence type="ECO:0000256" key="1">
    <source>
        <dbReference type="ARBA" id="ARBA00004496"/>
    </source>
</evidence>
<comment type="caution">
    <text evidence="8">The sequence shown here is derived from an EMBL/GenBank/DDBJ whole genome shotgun (WGS) entry which is preliminary data.</text>
</comment>
<accession>A0A8X7WY91</accession>
<dbReference type="PANTHER" id="PTHR11461:SF180">
    <property type="entry name" value="LEUKOCYTE ELASTASE INHIBITOR"/>
    <property type="match status" value="1"/>
</dbReference>
<dbReference type="Gene3D" id="3.30.497.10">
    <property type="entry name" value="Antithrombin, subunit I, domain 2"/>
    <property type="match status" value="3"/>
</dbReference>
<evidence type="ECO:0000256" key="4">
    <source>
        <dbReference type="ARBA" id="ARBA00022690"/>
    </source>
</evidence>
<dbReference type="PANTHER" id="PTHR11461">
    <property type="entry name" value="SERINE PROTEASE INHIBITOR, SERPIN"/>
    <property type="match status" value="1"/>
</dbReference>
<evidence type="ECO:0000256" key="5">
    <source>
        <dbReference type="ARBA" id="ARBA00022900"/>
    </source>
</evidence>
<evidence type="ECO:0000259" key="7">
    <source>
        <dbReference type="SMART" id="SM00093"/>
    </source>
</evidence>
<dbReference type="InterPro" id="IPR042185">
    <property type="entry name" value="Serpin_sf_2"/>
</dbReference>
<dbReference type="InterPro" id="IPR000215">
    <property type="entry name" value="Serpin_fam"/>
</dbReference>
<feature type="region of interest" description="Disordered" evidence="6">
    <location>
        <begin position="456"/>
        <end position="496"/>
    </location>
</feature>
<organism evidence="8 9">
    <name type="scientific">Polypterus senegalus</name>
    <name type="common">Senegal bichir</name>
    <dbReference type="NCBI Taxonomy" id="55291"/>
    <lineage>
        <taxon>Eukaryota</taxon>
        <taxon>Metazoa</taxon>
        <taxon>Chordata</taxon>
        <taxon>Craniata</taxon>
        <taxon>Vertebrata</taxon>
        <taxon>Euteleostomi</taxon>
        <taxon>Actinopterygii</taxon>
        <taxon>Polypteriformes</taxon>
        <taxon>Polypteridae</taxon>
        <taxon>Polypterus</taxon>
    </lineage>
</organism>
<feature type="non-terminal residue" evidence="8">
    <location>
        <position position="1"/>
    </location>
</feature>
<comment type="similarity">
    <text evidence="2">Belongs to the serpin family. Ov-serpin subfamily.</text>
</comment>
<sequence length="571" mass="62980">MESLSEANSQFSLDLFKKLSETNSGNIFFSPLNISTALAMVLLGARGNTAAQMEQVLHFSKIKTVHSEFSNQLSSINNKDSTSALRLANRLFGEKTLIFAKDYLDETRMLYHSEIEGVDFITSSESARQNINSWVEKQTEGKKDTKSVMMMYKSAKFNYASLRDVDADIIELPYAGGDVSMFVLLPKDIEDDSTGLEQVLHLSKIKESVHSEFSNLMSIINNKESTSALHMANRLFGEKTFHFAKSFLDETSKLYQAELEGVDFISSSESARQNINAWVEKKTEGKIVNMLSEGAVDPMTKLFLKDTKTVMLMYKRAKFNYALLPDVNAQIIELPYLGGDLSMFVLLPKDIEDESTGLEEIEKQLTYENLMKWTSKENLHYTKMNLYLPRFKMEETYNLKKYLSSMVIQVPDQLVLIAPPGGADKPSNVVAGSLQHLLAATPSPNRAAVVDSMSHGATGEIEEESTARESAPKRPGGGIAKSMMAPPGRMHQRRPGRAWDPAVRHMAPPSDEACGAHRPAREGRSSPGRGVGIPGPAAAPCENRINRFGGVAPTSLGTTPPDMATAATVIT</sequence>
<evidence type="ECO:0000256" key="6">
    <source>
        <dbReference type="SAM" id="MobiDB-lite"/>
    </source>
</evidence>
<evidence type="ECO:0000256" key="3">
    <source>
        <dbReference type="ARBA" id="ARBA00022490"/>
    </source>
</evidence>
<feature type="region of interest" description="Disordered" evidence="6">
    <location>
        <begin position="509"/>
        <end position="535"/>
    </location>
</feature>
<protein>
    <submittedName>
        <fullName evidence="8">ILEUA inhibitor</fullName>
    </submittedName>
</protein>
<dbReference type="InterPro" id="IPR023796">
    <property type="entry name" value="Serpin_dom"/>
</dbReference>
<evidence type="ECO:0000313" key="9">
    <source>
        <dbReference type="Proteomes" id="UP000886611"/>
    </source>
</evidence>
<dbReference type="SMART" id="SM00093">
    <property type="entry name" value="SERPIN"/>
    <property type="match status" value="1"/>
</dbReference>
<comment type="subcellular location">
    <subcellularLocation>
        <location evidence="1">Cytoplasm</location>
    </subcellularLocation>
</comment>
<keyword evidence="9" id="KW-1185">Reference proteome</keyword>
<dbReference type="AlphaFoldDB" id="A0A8X7WY91"/>
<dbReference type="Proteomes" id="UP000886611">
    <property type="component" value="Unassembled WGS sequence"/>
</dbReference>
<reference evidence="8 9" key="1">
    <citation type="journal article" date="2021" name="Cell">
        <title>Tracing the genetic footprints of vertebrate landing in non-teleost ray-finned fishes.</title>
        <authorList>
            <person name="Bi X."/>
            <person name="Wang K."/>
            <person name="Yang L."/>
            <person name="Pan H."/>
            <person name="Jiang H."/>
            <person name="Wei Q."/>
            <person name="Fang M."/>
            <person name="Yu H."/>
            <person name="Zhu C."/>
            <person name="Cai Y."/>
            <person name="He Y."/>
            <person name="Gan X."/>
            <person name="Zeng H."/>
            <person name="Yu D."/>
            <person name="Zhu Y."/>
            <person name="Jiang H."/>
            <person name="Qiu Q."/>
            <person name="Yang H."/>
            <person name="Zhang Y.E."/>
            <person name="Wang W."/>
            <person name="Zhu M."/>
            <person name="He S."/>
            <person name="Zhang G."/>
        </authorList>
    </citation>
    <scope>NUCLEOTIDE SEQUENCE [LARGE SCALE GENOMIC DNA]</scope>
    <source>
        <strain evidence="8">Bchr_013</strain>
    </source>
</reference>
<keyword evidence="3" id="KW-0963">Cytoplasm</keyword>
<proteinExistence type="inferred from homology"/>